<evidence type="ECO:0000256" key="1">
    <source>
        <dbReference type="SAM" id="Phobius"/>
    </source>
</evidence>
<keyword evidence="1" id="KW-0472">Membrane</keyword>
<dbReference type="InterPro" id="IPR052925">
    <property type="entry name" value="Phage_Integrase-like_Recomb"/>
</dbReference>
<gene>
    <name evidence="2" type="ORF">MCOR_18447</name>
</gene>
<dbReference type="AlphaFoldDB" id="A0A6J8BGU8"/>
<dbReference type="Proteomes" id="UP000507470">
    <property type="component" value="Unassembled WGS sequence"/>
</dbReference>
<evidence type="ECO:0000313" key="2">
    <source>
        <dbReference type="EMBL" id="CAC5382641.1"/>
    </source>
</evidence>
<accession>A0A6J8BGU8</accession>
<proteinExistence type="predicted"/>
<keyword evidence="1" id="KW-0812">Transmembrane</keyword>
<keyword evidence="1" id="KW-1133">Transmembrane helix</keyword>
<protein>
    <recommendedName>
        <fullName evidence="4">Tyr recombinase domain-containing protein</fullName>
    </recommendedName>
</protein>
<name>A0A6J8BGU8_MYTCO</name>
<keyword evidence="3" id="KW-1185">Reference proteome</keyword>
<organism evidence="2 3">
    <name type="scientific">Mytilus coruscus</name>
    <name type="common">Sea mussel</name>
    <dbReference type="NCBI Taxonomy" id="42192"/>
    <lineage>
        <taxon>Eukaryota</taxon>
        <taxon>Metazoa</taxon>
        <taxon>Spiralia</taxon>
        <taxon>Lophotrochozoa</taxon>
        <taxon>Mollusca</taxon>
        <taxon>Bivalvia</taxon>
        <taxon>Autobranchia</taxon>
        <taxon>Pteriomorphia</taxon>
        <taxon>Mytilida</taxon>
        <taxon>Mytiloidea</taxon>
        <taxon>Mytilidae</taxon>
        <taxon>Mytilinae</taxon>
        <taxon>Mytilus</taxon>
    </lineage>
</organism>
<sequence>MRKNPTKPRLPITFTILKDIFQFFRKVYYTPYVDILLEAACVMAYFGFLRCAEFTVLHSFHSECNVCIADMRFLKDKVIFHLKASKTDHFVKMLIFIYLRREFLFVQSYLWNVTWHFVKENSRKALTGNYFISSPKKILVVLGYNSNLYNGHSFCIGQVPQQVQKLKITLFRHSDVGVHSVILDISEHLCQRKEGRKIRYSKLNDTASSTSISRVKI</sequence>
<dbReference type="EMBL" id="CACVKT020003247">
    <property type="protein sequence ID" value="CAC5382641.1"/>
    <property type="molecule type" value="Genomic_DNA"/>
</dbReference>
<dbReference type="PANTHER" id="PTHR34605:SF4">
    <property type="entry name" value="DNA ADENINE METHYLTRANSFERASE"/>
    <property type="match status" value="1"/>
</dbReference>
<evidence type="ECO:0000313" key="3">
    <source>
        <dbReference type="Proteomes" id="UP000507470"/>
    </source>
</evidence>
<dbReference type="PANTHER" id="PTHR34605">
    <property type="entry name" value="PHAGE_INTEGRASE DOMAIN-CONTAINING PROTEIN"/>
    <property type="match status" value="1"/>
</dbReference>
<reference evidence="2 3" key="1">
    <citation type="submission" date="2020-06" db="EMBL/GenBank/DDBJ databases">
        <authorList>
            <person name="Li R."/>
            <person name="Bekaert M."/>
        </authorList>
    </citation>
    <scope>NUCLEOTIDE SEQUENCE [LARGE SCALE GENOMIC DNA]</scope>
    <source>
        <strain evidence="3">wild</strain>
    </source>
</reference>
<evidence type="ECO:0008006" key="4">
    <source>
        <dbReference type="Google" id="ProtNLM"/>
    </source>
</evidence>
<dbReference type="OrthoDB" id="10068687at2759"/>
<feature type="transmembrane region" description="Helical" evidence="1">
    <location>
        <begin position="27"/>
        <end position="48"/>
    </location>
</feature>